<dbReference type="PATRIC" id="fig|1286094.4.peg.4565"/>
<proteinExistence type="predicted"/>
<reference evidence="2 3" key="1">
    <citation type="submission" date="2013-02" db="EMBL/GenBank/DDBJ databases">
        <title>Draft Genome Sequence of Streptomyces aurantiacus, Which Produces Setomimycin.</title>
        <authorList>
            <person name="Gruening B.A."/>
            <person name="Praeg A."/>
            <person name="Erxleben A."/>
            <person name="Guenther S."/>
            <person name="Mueller M."/>
        </authorList>
    </citation>
    <scope>NUCLEOTIDE SEQUENCE [LARGE SCALE GENOMIC DNA]</scope>
    <source>
        <strain evidence="2 3">JA 4570</strain>
    </source>
</reference>
<evidence type="ECO:0000313" key="3">
    <source>
        <dbReference type="Proteomes" id="UP000014629"/>
    </source>
</evidence>
<accession>S4ALF9</accession>
<organism evidence="2 3">
    <name type="scientific">Streptomyces aurantiacus JA 4570</name>
    <dbReference type="NCBI Taxonomy" id="1286094"/>
    <lineage>
        <taxon>Bacteria</taxon>
        <taxon>Bacillati</taxon>
        <taxon>Actinomycetota</taxon>
        <taxon>Actinomycetes</taxon>
        <taxon>Kitasatosporales</taxon>
        <taxon>Streptomycetaceae</taxon>
        <taxon>Streptomyces</taxon>
        <taxon>Streptomyces aurantiacus group</taxon>
    </lineage>
</organism>
<evidence type="ECO:0000256" key="1">
    <source>
        <dbReference type="SAM" id="MobiDB-lite"/>
    </source>
</evidence>
<gene>
    <name evidence="2" type="ORF">STRAU_4616</name>
</gene>
<comment type="caution">
    <text evidence="2">The sequence shown here is derived from an EMBL/GenBank/DDBJ whole genome shotgun (WGS) entry which is preliminary data.</text>
</comment>
<keyword evidence="3" id="KW-1185">Reference proteome</keyword>
<feature type="region of interest" description="Disordered" evidence="1">
    <location>
        <begin position="1"/>
        <end position="54"/>
    </location>
</feature>
<evidence type="ECO:0000313" key="2">
    <source>
        <dbReference type="EMBL" id="EPH42287.1"/>
    </source>
</evidence>
<dbReference type="Proteomes" id="UP000014629">
    <property type="component" value="Unassembled WGS sequence"/>
</dbReference>
<sequence>MTISGPPARPSDGGGVSHAMTPATISGPSRCKSFECAGAHPDPRTRRPANGIRP</sequence>
<dbReference type="AlphaFoldDB" id="S4ALF9"/>
<dbReference type="EMBL" id="AOPZ01000240">
    <property type="protein sequence ID" value="EPH42287.1"/>
    <property type="molecule type" value="Genomic_DNA"/>
</dbReference>
<name>S4ALF9_9ACTN</name>
<protein>
    <submittedName>
        <fullName evidence="2">Uncharacterized protein</fullName>
    </submittedName>
</protein>